<dbReference type="InterPro" id="IPR013766">
    <property type="entry name" value="Thioredoxin_domain"/>
</dbReference>
<dbReference type="InterPro" id="IPR036249">
    <property type="entry name" value="Thioredoxin-like_sf"/>
</dbReference>
<evidence type="ECO:0000313" key="4">
    <source>
        <dbReference type="EMBL" id="MFD2571805.1"/>
    </source>
</evidence>
<feature type="domain" description="Rhodanese" evidence="2">
    <location>
        <begin position="39"/>
        <end position="130"/>
    </location>
</feature>
<dbReference type="Gene3D" id="3.40.250.10">
    <property type="entry name" value="Rhodanese-like domain"/>
    <property type="match status" value="1"/>
</dbReference>
<sequence length="235" mass="25654">MKINRFLLTLSFAFFVCLTLKAQTPALTFEAFEAKLQQAGDRAQILDARSEEEYNQNHLKGAISFSVANEADFQKQIKTLNKANPVFVYSIGNGRSGKLAKELQEAGFSDVTELPGGLSKWIGSGRPVESTVGAGLSLADYQAQLKSDKLVLVDFGSRYCGSCKKLAPTVDELEKEQASNIKVVRIEAYENKALVKELGITSLPTLVLYKGSQQVWKKAGVTPKTEIQASIAESL</sequence>
<evidence type="ECO:0000259" key="2">
    <source>
        <dbReference type="PROSITE" id="PS50206"/>
    </source>
</evidence>
<dbReference type="CDD" id="cd00158">
    <property type="entry name" value="RHOD"/>
    <property type="match status" value="1"/>
</dbReference>
<dbReference type="PANTHER" id="PTHR45663:SF11">
    <property type="entry name" value="GEO12009P1"/>
    <property type="match status" value="1"/>
</dbReference>
<dbReference type="PANTHER" id="PTHR45663">
    <property type="entry name" value="GEO12009P1"/>
    <property type="match status" value="1"/>
</dbReference>
<protein>
    <submittedName>
        <fullName evidence="4">Thioredoxin domain-containing protein</fullName>
    </submittedName>
</protein>
<organism evidence="4 5">
    <name type="scientific">Spirosoma soli</name>
    <dbReference type="NCBI Taxonomy" id="1770529"/>
    <lineage>
        <taxon>Bacteria</taxon>
        <taxon>Pseudomonadati</taxon>
        <taxon>Bacteroidota</taxon>
        <taxon>Cytophagia</taxon>
        <taxon>Cytophagales</taxon>
        <taxon>Cytophagaceae</taxon>
        <taxon>Spirosoma</taxon>
    </lineage>
</organism>
<evidence type="ECO:0000259" key="3">
    <source>
        <dbReference type="PROSITE" id="PS51352"/>
    </source>
</evidence>
<dbReference type="Pfam" id="PF00581">
    <property type="entry name" value="Rhodanese"/>
    <property type="match status" value="1"/>
</dbReference>
<dbReference type="SUPFAM" id="SSF52833">
    <property type="entry name" value="Thioredoxin-like"/>
    <property type="match status" value="1"/>
</dbReference>
<dbReference type="EMBL" id="JBHULN010000008">
    <property type="protein sequence ID" value="MFD2571805.1"/>
    <property type="molecule type" value="Genomic_DNA"/>
</dbReference>
<dbReference type="SUPFAM" id="SSF52821">
    <property type="entry name" value="Rhodanese/Cell cycle control phosphatase"/>
    <property type="match status" value="1"/>
</dbReference>
<dbReference type="InterPro" id="IPR001763">
    <property type="entry name" value="Rhodanese-like_dom"/>
</dbReference>
<dbReference type="Gene3D" id="3.40.30.10">
    <property type="entry name" value="Glutaredoxin"/>
    <property type="match status" value="1"/>
</dbReference>
<reference evidence="5" key="1">
    <citation type="journal article" date="2019" name="Int. J. Syst. Evol. Microbiol.">
        <title>The Global Catalogue of Microorganisms (GCM) 10K type strain sequencing project: providing services to taxonomists for standard genome sequencing and annotation.</title>
        <authorList>
            <consortium name="The Broad Institute Genomics Platform"/>
            <consortium name="The Broad Institute Genome Sequencing Center for Infectious Disease"/>
            <person name="Wu L."/>
            <person name="Ma J."/>
        </authorList>
    </citation>
    <scope>NUCLEOTIDE SEQUENCE [LARGE SCALE GENOMIC DNA]</scope>
    <source>
        <strain evidence="5">KCTC 42805</strain>
    </source>
</reference>
<dbReference type="Pfam" id="PF00085">
    <property type="entry name" value="Thioredoxin"/>
    <property type="match status" value="1"/>
</dbReference>
<feature type="domain" description="Thioredoxin" evidence="3">
    <location>
        <begin position="108"/>
        <end position="235"/>
    </location>
</feature>
<proteinExistence type="predicted"/>
<feature type="chain" id="PRO_5046952111" evidence="1">
    <location>
        <begin position="23"/>
        <end position="235"/>
    </location>
</feature>
<keyword evidence="5" id="KW-1185">Reference proteome</keyword>
<dbReference type="PROSITE" id="PS50206">
    <property type="entry name" value="RHODANESE_3"/>
    <property type="match status" value="1"/>
</dbReference>
<evidence type="ECO:0000256" key="1">
    <source>
        <dbReference type="SAM" id="SignalP"/>
    </source>
</evidence>
<dbReference type="SMART" id="SM00450">
    <property type="entry name" value="RHOD"/>
    <property type="match status" value="1"/>
</dbReference>
<keyword evidence="1" id="KW-0732">Signal</keyword>
<gene>
    <name evidence="4" type="ORF">ACFSUS_14255</name>
</gene>
<comment type="caution">
    <text evidence="4">The sequence shown here is derived from an EMBL/GenBank/DDBJ whole genome shotgun (WGS) entry which is preliminary data.</text>
</comment>
<dbReference type="RefSeq" id="WP_381523663.1">
    <property type="nucleotide sequence ID" value="NZ_JBHULN010000008.1"/>
</dbReference>
<dbReference type="PROSITE" id="PS51352">
    <property type="entry name" value="THIOREDOXIN_2"/>
    <property type="match status" value="1"/>
</dbReference>
<dbReference type="CDD" id="cd02947">
    <property type="entry name" value="TRX_family"/>
    <property type="match status" value="1"/>
</dbReference>
<dbReference type="Proteomes" id="UP001597469">
    <property type="component" value="Unassembled WGS sequence"/>
</dbReference>
<dbReference type="InterPro" id="IPR036873">
    <property type="entry name" value="Rhodanese-like_dom_sf"/>
</dbReference>
<name>A0ABW5M498_9BACT</name>
<accession>A0ABW5M498</accession>
<evidence type="ECO:0000313" key="5">
    <source>
        <dbReference type="Proteomes" id="UP001597469"/>
    </source>
</evidence>
<feature type="signal peptide" evidence="1">
    <location>
        <begin position="1"/>
        <end position="22"/>
    </location>
</feature>